<dbReference type="InterPro" id="IPR050498">
    <property type="entry name" value="Ycf3"/>
</dbReference>
<keyword evidence="4" id="KW-1133">Transmembrane helix</keyword>
<keyword evidence="1" id="KW-0677">Repeat</keyword>
<dbReference type="PROSITE" id="PS50005">
    <property type="entry name" value="TPR"/>
    <property type="match status" value="1"/>
</dbReference>
<proteinExistence type="predicted"/>
<dbReference type="InterPro" id="IPR011990">
    <property type="entry name" value="TPR-like_helical_dom_sf"/>
</dbReference>
<reference evidence="5 6" key="1">
    <citation type="submission" date="2024-02" db="EMBL/GenBank/DDBJ databases">
        <authorList>
            <person name="Chen Y."/>
            <person name="Shah S."/>
            <person name="Dougan E. K."/>
            <person name="Thang M."/>
            <person name="Chan C."/>
        </authorList>
    </citation>
    <scope>NUCLEOTIDE SEQUENCE [LARGE SCALE GENOMIC DNA]</scope>
</reference>
<dbReference type="SUPFAM" id="SSF48452">
    <property type="entry name" value="TPR-like"/>
    <property type="match status" value="1"/>
</dbReference>
<keyword evidence="4" id="KW-0472">Membrane</keyword>
<dbReference type="Proteomes" id="UP001642464">
    <property type="component" value="Unassembled WGS sequence"/>
</dbReference>
<evidence type="ECO:0000313" key="5">
    <source>
        <dbReference type="EMBL" id="CAK9094317.1"/>
    </source>
</evidence>
<dbReference type="InterPro" id="IPR016024">
    <property type="entry name" value="ARM-type_fold"/>
</dbReference>
<name>A0ABP0R177_9DINO</name>
<dbReference type="PANTHER" id="PTHR44858:SF1">
    <property type="entry name" value="UDP-N-ACETYLGLUCOSAMINE--PEPTIDE N-ACETYLGLUCOSAMINYLTRANSFERASE SPINDLY-RELATED"/>
    <property type="match status" value="1"/>
</dbReference>
<keyword evidence="6" id="KW-1185">Reference proteome</keyword>
<dbReference type="InterPro" id="IPR019734">
    <property type="entry name" value="TPR_rpt"/>
</dbReference>
<comment type="caution">
    <text evidence="5">The sequence shown here is derived from an EMBL/GenBank/DDBJ whole genome shotgun (WGS) entry which is preliminary data.</text>
</comment>
<evidence type="ECO:0000256" key="4">
    <source>
        <dbReference type="SAM" id="Phobius"/>
    </source>
</evidence>
<gene>
    <name evidence="5" type="ORF">SCF082_LOCUS44335</name>
</gene>
<feature type="transmembrane region" description="Helical" evidence="4">
    <location>
        <begin position="56"/>
        <end position="79"/>
    </location>
</feature>
<organism evidence="5 6">
    <name type="scientific">Durusdinium trenchii</name>
    <dbReference type="NCBI Taxonomy" id="1381693"/>
    <lineage>
        <taxon>Eukaryota</taxon>
        <taxon>Sar</taxon>
        <taxon>Alveolata</taxon>
        <taxon>Dinophyceae</taxon>
        <taxon>Suessiales</taxon>
        <taxon>Symbiodiniaceae</taxon>
        <taxon>Durusdinium</taxon>
    </lineage>
</organism>
<evidence type="ECO:0000256" key="3">
    <source>
        <dbReference type="PROSITE-ProRule" id="PRU00339"/>
    </source>
</evidence>
<dbReference type="Gene3D" id="1.25.40.10">
    <property type="entry name" value="Tetratricopeptide repeat domain"/>
    <property type="match status" value="1"/>
</dbReference>
<evidence type="ECO:0000313" key="6">
    <source>
        <dbReference type="Proteomes" id="UP001642464"/>
    </source>
</evidence>
<sequence length="910" mass="99370">MTCLWITTLLPDRQSSTGHQLSREFPVEQSDAVTNCLPRSRSDGCLGQAECATYSYLSLTCVLCVVLACGWFAFAAGFARANERGEPTPAHSKSVANESVKGNPLERVIAELEVLQARSSESKPLVPYDLSVLPFVEEVFLGTTNAYSAQGIRYLTVRLTLANQSDEVIEVEPAKILLKADAQTLRVDEIPEGFSYLPLQTDGETKPREQLRVPEKVSIAPRKDASFWLVYGGIRPWSRIPRLKLEGDLGNEAFSIDLTSFEKARLGLRESLVGPANVVTLLTIRGHLNTVNAGFLADRLSERVESGSPRVVVQWQAATGNARQRDVDPLLLEWLATLGPESDRGGPLLAQLPSVTLTPTQLHFVAIPSESQNALADSEGISIHVSRDDAVEAMSVDQLPRYLDDPDPAIIRAISCLATPEVGPFLENAVSQGETVGIRVAALRGLLKSSSPWAISLAEKLLSQPLNIPDEDVIAALAASPRRAWAEILVSYCHSEKPGVRGDALLRLAQIGYPDLLAIATSGLKDDNETVRSTAYRVLVDLPSVAAQEAAFAEALRRLQRGELDKTTVRVIQATRDVRAAKPLLRLLDDAGQSPRRILSLLGHVADAQSVRYLLSRLNTFETEDRINILQLAVEHRLDAVMGIAERWLGDDDVLLTNAAIVVLREDGSRQAVDLLAGALAKADEADAPKLCDALAEIATPRAADILKSYRDRTDEPMRSAVFSALREIQARSPGFSSVETGYHHMQAENWGEAVKHFSLAIAIDPHLPLAFSGRGNARLRLEQVVEAGEDFRQAIELDPYDGQAVTGLGIVTALSGQPEHAMQIVIDAAPRFPDDDVYAYNLACVAGRAIEALQNRPASADRDRLIEEYADRAIGELRRSIELGFDDFALLKNDPDLDTLRDHDEFPEP</sequence>
<keyword evidence="2 3" id="KW-0802">TPR repeat</keyword>
<accession>A0ABP0R177</accession>
<protein>
    <submittedName>
        <fullName evidence="5">Tetratricopeptide repeat protein</fullName>
    </submittedName>
</protein>
<evidence type="ECO:0000256" key="2">
    <source>
        <dbReference type="ARBA" id="ARBA00022803"/>
    </source>
</evidence>
<feature type="repeat" description="TPR" evidence="3">
    <location>
        <begin position="769"/>
        <end position="802"/>
    </location>
</feature>
<dbReference type="PANTHER" id="PTHR44858">
    <property type="entry name" value="TETRATRICOPEPTIDE REPEAT PROTEIN 6"/>
    <property type="match status" value="1"/>
</dbReference>
<evidence type="ECO:0000256" key="1">
    <source>
        <dbReference type="ARBA" id="ARBA00022737"/>
    </source>
</evidence>
<dbReference type="InterPro" id="IPR011989">
    <property type="entry name" value="ARM-like"/>
</dbReference>
<dbReference type="Gene3D" id="1.25.10.10">
    <property type="entry name" value="Leucine-rich Repeat Variant"/>
    <property type="match status" value="2"/>
</dbReference>
<dbReference type="SUPFAM" id="SSF48371">
    <property type="entry name" value="ARM repeat"/>
    <property type="match status" value="1"/>
</dbReference>
<keyword evidence="4" id="KW-0812">Transmembrane</keyword>
<dbReference type="EMBL" id="CAXAMM010040609">
    <property type="protein sequence ID" value="CAK9094317.1"/>
    <property type="molecule type" value="Genomic_DNA"/>
</dbReference>
<dbReference type="SMART" id="SM00028">
    <property type="entry name" value="TPR"/>
    <property type="match status" value="2"/>
</dbReference>